<dbReference type="AlphaFoldDB" id="A0A4Z2J4J7"/>
<dbReference type="EMBL" id="SRLO01000024">
    <property type="protein sequence ID" value="TNN84871.1"/>
    <property type="molecule type" value="Genomic_DNA"/>
</dbReference>
<dbReference type="OrthoDB" id="10557941at2759"/>
<evidence type="ECO:0000313" key="2">
    <source>
        <dbReference type="EMBL" id="TNN84871.1"/>
    </source>
</evidence>
<keyword evidence="3" id="KW-1185">Reference proteome</keyword>
<reference evidence="2 3" key="1">
    <citation type="submission" date="2019-03" db="EMBL/GenBank/DDBJ databases">
        <title>First draft genome of Liparis tanakae, snailfish: a comprehensive survey of snailfish specific genes.</title>
        <authorList>
            <person name="Kim W."/>
            <person name="Song I."/>
            <person name="Jeong J.-H."/>
            <person name="Kim D."/>
            <person name="Kim S."/>
            <person name="Ryu S."/>
            <person name="Song J.Y."/>
            <person name="Lee S.K."/>
        </authorList>
    </citation>
    <scope>NUCLEOTIDE SEQUENCE [LARGE SCALE GENOMIC DNA]</scope>
    <source>
        <tissue evidence="2">Muscle</tissue>
    </source>
</reference>
<evidence type="ECO:0000256" key="1">
    <source>
        <dbReference type="SAM" id="MobiDB-lite"/>
    </source>
</evidence>
<sequence>MGQHSPSGMMGSAQSEVSSQITSSHMTVPLSQTQIWQGSGWGWCSLAEYRSRYYNSTYEEPGPACQWYPSVHHM</sequence>
<comment type="caution">
    <text evidence="2">The sequence shown here is derived from an EMBL/GenBank/DDBJ whole genome shotgun (WGS) entry which is preliminary data.</text>
</comment>
<feature type="region of interest" description="Disordered" evidence="1">
    <location>
        <begin position="1"/>
        <end position="25"/>
    </location>
</feature>
<name>A0A4Z2J4J7_9TELE</name>
<evidence type="ECO:0000313" key="3">
    <source>
        <dbReference type="Proteomes" id="UP000314294"/>
    </source>
</evidence>
<accession>A0A4Z2J4J7</accession>
<gene>
    <name evidence="2" type="ORF">EYF80_004916</name>
</gene>
<dbReference type="Proteomes" id="UP000314294">
    <property type="component" value="Unassembled WGS sequence"/>
</dbReference>
<organism evidence="2 3">
    <name type="scientific">Liparis tanakae</name>
    <name type="common">Tanaka's snailfish</name>
    <dbReference type="NCBI Taxonomy" id="230148"/>
    <lineage>
        <taxon>Eukaryota</taxon>
        <taxon>Metazoa</taxon>
        <taxon>Chordata</taxon>
        <taxon>Craniata</taxon>
        <taxon>Vertebrata</taxon>
        <taxon>Euteleostomi</taxon>
        <taxon>Actinopterygii</taxon>
        <taxon>Neopterygii</taxon>
        <taxon>Teleostei</taxon>
        <taxon>Neoteleostei</taxon>
        <taxon>Acanthomorphata</taxon>
        <taxon>Eupercaria</taxon>
        <taxon>Perciformes</taxon>
        <taxon>Cottioidei</taxon>
        <taxon>Cottales</taxon>
        <taxon>Liparidae</taxon>
        <taxon>Liparis</taxon>
    </lineage>
</organism>
<proteinExistence type="predicted"/>
<protein>
    <submittedName>
        <fullName evidence="2">Uncharacterized protein</fullName>
    </submittedName>
</protein>